<reference evidence="1 2" key="1">
    <citation type="submission" date="2018-11" db="EMBL/GenBank/DDBJ databases">
        <authorList>
            <consortium name="Pathogen Informatics"/>
        </authorList>
    </citation>
    <scope>NUCLEOTIDE SEQUENCE [LARGE SCALE GENOMIC DNA]</scope>
    <source>
        <strain evidence="1 2">Zambia</strain>
    </source>
</reference>
<protein>
    <submittedName>
        <fullName evidence="1">Uncharacterized protein</fullName>
    </submittedName>
</protein>
<keyword evidence="2" id="KW-1185">Reference proteome</keyword>
<evidence type="ECO:0000313" key="1">
    <source>
        <dbReference type="EMBL" id="VDP02355.1"/>
    </source>
</evidence>
<accession>A0A183M9V4</accession>
<name>A0A183M9V4_9TREM</name>
<sequence>MAYLIPLFHVTALMDTSQKPSFIVPPTECLKIRNMFSTESIDERGRKRIKRELLKKLMPCGPILHIGLDSVGINVSDLLKLLQQCCQIRVLHITYF</sequence>
<dbReference type="STRING" id="48269.A0A183M9V4"/>
<dbReference type="Proteomes" id="UP000277204">
    <property type="component" value="Unassembled WGS sequence"/>
</dbReference>
<proteinExistence type="predicted"/>
<gene>
    <name evidence="1" type="ORF">SMRZ_LOCUS12829</name>
</gene>
<organism evidence="1 2">
    <name type="scientific">Schistosoma margrebowiei</name>
    <dbReference type="NCBI Taxonomy" id="48269"/>
    <lineage>
        <taxon>Eukaryota</taxon>
        <taxon>Metazoa</taxon>
        <taxon>Spiralia</taxon>
        <taxon>Lophotrochozoa</taxon>
        <taxon>Platyhelminthes</taxon>
        <taxon>Trematoda</taxon>
        <taxon>Digenea</taxon>
        <taxon>Strigeidida</taxon>
        <taxon>Schistosomatoidea</taxon>
        <taxon>Schistosomatidae</taxon>
        <taxon>Schistosoma</taxon>
    </lineage>
</organism>
<dbReference type="AlphaFoldDB" id="A0A183M9V4"/>
<dbReference type="EMBL" id="UZAI01008566">
    <property type="protein sequence ID" value="VDP02355.1"/>
    <property type="molecule type" value="Genomic_DNA"/>
</dbReference>
<evidence type="ECO:0000313" key="2">
    <source>
        <dbReference type="Proteomes" id="UP000277204"/>
    </source>
</evidence>